<dbReference type="EMBL" id="NIRI02000042">
    <property type="protein sequence ID" value="KAG5450362.1"/>
    <property type="molecule type" value="Genomic_DNA"/>
</dbReference>
<evidence type="ECO:0000313" key="1">
    <source>
        <dbReference type="EMBL" id="KAG5450362.1"/>
    </source>
</evidence>
<accession>A0A419QG61</accession>
<protein>
    <submittedName>
        <fullName evidence="1">Uncharacterized protein</fullName>
    </submittedName>
</protein>
<dbReference type="AlphaFoldDB" id="A0A419QG61"/>
<evidence type="ECO:0000313" key="2">
    <source>
        <dbReference type="Proteomes" id="UP000286415"/>
    </source>
</evidence>
<sequence length="241" mass="27128">MRTIFATKASTSATDGLPSVVEDGVPQPRWRSRATDLGFSVLRDWPATASDRWCATDSVSYHVDCCDVEPLCAVLLFRLSSKVEADKHYPSTNHLVADIVTVVDYEMFTTYGGNDGDLVSMTPQGKQKWDIIPPLQFTRESQNIQEFVSVLCLPPTSALDILRKRLYQMVKNCGQLKPKNSSNVTGRLAVYRKYYFVETQHPQKAPTACDWGECVSTTMCFPINKCLFRRPCCLLNLALDR</sequence>
<comment type="caution">
    <text evidence="1">The sequence shown here is derived from an EMBL/GenBank/DDBJ whole genome shotgun (WGS) entry which is preliminary data.</text>
</comment>
<dbReference type="InParanoid" id="A0A419QG61"/>
<proteinExistence type="predicted"/>
<dbReference type="Proteomes" id="UP000286415">
    <property type="component" value="Unassembled WGS sequence"/>
</dbReference>
<reference evidence="1 2" key="2">
    <citation type="journal article" date="2021" name="Genomics">
        <title>High-quality reference genome for Clonorchis sinensis.</title>
        <authorList>
            <person name="Young N.D."/>
            <person name="Stroehlein A.J."/>
            <person name="Kinkar L."/>
            <person name="Wang T."/>
            <person name="Sohn W.M."/>
            <person name="Chang B.C.H."/>
            <person name="Kaur P."/>
            <person name="Weisz D."/>
            <person name="Dudchenko O."/>
            <person name="Aiden E.L."/>
            <person name="Korhonen P.K."/>
            <person name="Gasser R.B."/>
        </authorList>
    </citation>
    <scope>NUCLEOTIDE SEQUENCE [LARGE SCALE GENOMIC DNA]</scope>
    <source>
        <strain evidence="1">Cs-k2</strain>
    </source>
</reference>
<keyword evidence="2" id="KW-1185">Reference proteome</keyword>
<gene>
    <name evidence="1" type="ORF">CSKR_100788</name>
</gene>
<reference evidence="1 2" key="1">
    <citation type="journal article" date="2018" name="Biotechnol. Adv.">
        <title>Improved genomic resources and new bioinformatic workflow for the carcinogenic parasite Clonorchis sinensis: Biotechnological implications.</title>
        <authorList>
            <person name="Wang D."/>
            <person name="Korhonen P.K."/>
            <person name="Gasser R.B."/>
            <person name="Young N.D."/>
        </authorList>
    </citation>
    <scope>NUCLEOTIDE SEQUENCE [LARGE SCALE GENOMIC DNA]</scope>
    <source>
        <strain evidence="1">Cs-k2</strain>
    </source>
</reference>
<organism evidence="1 2">
    <name type="scientific">Clonorchis sinensis</name>
    <name type="common">Chinese liver fluke</name>
    <dbReference type="NCBI Taxonomy" id="79923"/>
    <lineage>
        <taxon>Eukaryota</taxon>
        <taxon>Metazoa</taxon>
        <taxon>Spiralia</taxon>
        <taxon>Lophotrochozoa</taxon>
        <taxon>Platyhelminthes</taxon>
        <taxon>Trematoda</taxon>
        <taxon>Digenea</taxon>
        <taxon>Opisthorchiida</taxon>
        <taxon>Opisthorchiata</taxon>
        <taxon>Opisthorchiidae</taxon>
        <taxon>Clonorchis</taxon>
    </lineage>
</organism>
<name>A0A419QG61_CLOSI</name>